<evidence type="ECO:0000313" key="3">
    <source>
        <dbReference type="EMBL" id="CAE0460600.1"/>
    </source>
</evidence>
<protein>
    <recommendedName>
        <fullName evidence="2">PPM-type phosphatase domain-containing protein</fullName>
    </recommendedName>
</protein>
<dbReference type="CDD" id="cd00143">
    <property type="entry name" value="PP2Cc"/>
    <property type="match status" value="1"/>
</dbReference>
<dbReference type="Gene3D" id="3.60.40.10">
    <property type="entry name" value="PPM-type phosphatase domain"/>
    <property type="match status" value="1"/>
</dbReference>
<feature type="domain" description="PPM-type phosphatase" evidence="2">
    <location>
        <begin position="242"/>
        <end position="532"/>
    </location>
</feature>
<evidence type="ECO:0000259" key="2">
    <source>
        <dbReference type="PROSITE" id="PS51746"/>
    </source>
</evidence>
<dbReference type="InterPro" id="IPR001932">
    <property type="entry name" value="PPM-type_phosphatase-like_dom"/>
</dbReference>
<feature type="compositionally biased region" description="Low complexity" evidence="1">
    <location>
        <begin position="14"/>
        <end position="33"/>
    </location>
</feature>
<dbReference type="AlphaFoldDB" id="A0A7S3V6J4"/>
<accession>A0A7S3V6J4</accession>
<dbReference type="PANTHER" id="PTHR47992">
    <property type="entry name" value="PROTEIN PHOSPHATASE"/>
    <property type="match status" value="1"/>
</dbReference>
<dbReference type="PROSITE" id="PS51746">
    <property type="entry name" value="PPM_2"/>
    <property type="match status" value="1"/>
</dbReference>
<dbReference type="GO" id="GO:0004722">
    <property type="term" value="F:protein serine/threonine phosphatase activity"/>
    <property type="evidence" value="ECO:0007669"/>
    <property type="project" value="InterPro"/>
</dbReference>
<feature type="region of interest" description="Disordered" evidence="1">
    <location>
        <begin position="97"/>
        <end position="132"/>
    </location>
</feature>
<organism evidence="3">
    <name type="scientific">Chaetoceros debilis</name>
    <dbReference type="NCBI Taxonomy" id="122233"/>
    <lineage>
        <taxon>Eukaryota</taxon>
        <taxon>Sar</taxon>
        <taxon>Stramenopiles</taxon>
        <taxon>Ochrophyta</taxon>
        <taxon>Bacillariophyta</taxon>
        <taxon>Coscinodiscophyceae</taxon>
        <taxon>Chaetocerotophycidae</taxon>
        <taxon>Chaetocerotales</taxon>
        <taxon>Chaetocerotaceae</taxon>
        <taxon>Chaetoceros</taxon>
    </lineage>
</organism>
<dbReference type="SMART" id="SM00332">
    <property type="entry name" value="PP2Cc"/>
    <property type="match status" value="1"/>
</dbReference>
<dbReference type="EMBL" id="HBIO01007293">
    <property type="protein sequence ID" value="CAE0460600.1"/>
    <property type="molecule type" value="Transcribed_RNA"/>
</dbReference>
<reference evidence="3" key="1">
    <citation type="submission" date="2021-01" db="EMBL/GenBank/DDBJ databases">
        <authorList>
            <person name="Corre E."/>
            <person name="Pelletier E."/>
            <person name="Niang G."/>
            <person name="Scheremetjew M."/>
            <person name="Finn R."/>
            <person name="Kale V."/>
            <person name="Holt S."/>
            <person name="Cochrane G."/>
            <person name="Meng A."/>
            <person name="Brown T."/>
            <person name="Cohen L."/>
        </authorList>
    </citation>
    <scope>NUCLEOTIDE SEQUENCE</scope>
    <source>
        <strain evidence="3">MM31A-1</strain>
    </source>
</reference>
<sequence>MSFSILSNSARSATRTVSSTVRSPTSSRTSTTSTKRRSRSGSWNSSMGHHVRVFSSSSKWNENKASDQAMAFRDAVLAFAALSAGVSLVTQDDIGSGVTRSEEAVVAPPRPRPSVRGSSTQDMNFKNESPSSSLSQDIVATASLLSSRIHEPMHSSSILDDWNSMLLSLGSGVNVNNGCNNEATTLKFVQPSPTATSASAAVMSGASGVIDAMEASVEKAHSWEKKAVAAVVEKWATPKRYETSVRAIMGHRLAMEDTFCIHDGGRFTGVFDGHGGAQVSKFLSESIYEKVKKNLAQDGIRAVASPSIGNIVTSIGAAFDETELEVLKKDELQWQGSTAVAVYVHEDEKTKERTIISANVGDSRAILSRGSVAVDLTRDHKPDDKYEKERIISMGETIEWDSYCQVSRVKSLSLSRAIGDRFAKPVVSGEVEIQLFPLKDLLLDSESEESVKGNDDFIVLGSDGLWDVMTSQSCVDFVNEYLHPSETQAKSMSPAEKERYKISRRKNMSRYVASEATRRGSSDNICVVVVWLNEVKRNSIE</sequence>
<evidence type="ECO:0000256" key="1">
    <source>
        <dbReference type="SAM" id="MobiDB-lite"/>
    </source>
</evidence>
<proteinExistence type="predicted"/>
<dbReference type="Pfam" id="PF00481">
    <property type="entry name" value="PP2C"/>
    <property type="match status" value="1"/>
</dbReference>
<dbReference type="InterPro" id="IPR036457">
    <property type="entry name" value="PPM-type-like_dom_sf"/>
</dbReference>
<feature type="region of interest" description="Disordered" evidence="1">
    <location>
        <begin position="14"/>
        <end position="48"/>
    </location>
</feature>
<gene>
    <name evidence="3" type="ORF">CDEB00056_LOCUS5441</name>
</gene>
<dbReference type="SUPFAM" id="SSF81606">
    <property type="entry name" value="PP2C-like"/>
    <property type="match status" value="1"/>
</dbReference>
<dbReference type="InterPro" id="IPR015655">
    <property type="entry name" value="PP2C"/>
</dbReference>
<feature type="compositionally biased region" description="Polar residues" evidence="1">
    <location>
        <begin position="120"/>
        <end position="132"/>
    </location>
</feature>
<name>A0A7S3V6J4_9STRA</name>